<dbReference type="InterPro" id="IPR007922">
    <property type="entry name" value="DciA-like"/>
</dbReference>
<proteinExistence type="predicted"/>
<feature type="compositionally biased region" description="Basic and acidic residues" evidence="1">
    <location>
        <begin position="93"/>
        <end position="105"/>
    </location>
</feature>
<dbReference type="EMBL" id="JAFDVD010000013">
    <property type="protein sequence ID" value="MBM6401246.1"/>
    <property type="molecule type" value="Genomic_DNA"/>
</dbReference>
<feature type="compositionally biased region" description="Acidic residues" evidence="1">
    <location>
        <begin position="50"/>
        <end position="60"/>
    </location>
</feature>
<dbReference type="PANTHER" id="PTHR36456:SF1">
    <property type="entry name" value="UPF0232 PROTEIN SCO3875"/>
    <property type="match status" value="1"/>
</dbReference>
<feature type="region of interest" description="Disordered" evidence="1">
    <location>
        <begin position="203"/>
        <end position="222"/>
    </location>
</feature>
<feature type="compositionally biased region" description="Low complexity" evidence="1">
    <location>
        <begin position="61"/>
        <end position="72"/>
    </location>
</feature>
<organism evidence="2 3">
    <name type="scientific">Phycicoccus sonneratiae</name>
    <dbReference type="NCBI Taxonomy" id="2807628"/>
    <lineage>
        <taxon>Bacteria</taxon>
        <taxon>Bacillati</taxon>
        <taxon>Actinomycetota</taxon>
        <taxon>Actinomycetes</taxon>
        <taxon>Micrococcales</taxon>
        <taxon>Intrasporangiaceae</taxon>
        <taxon>Phycicoccus</taxon>
    </lineage>
</organism>
<sequence length="222" mass="23357">MTPDPPAAPDDPRVSGDPIPPRSTPEPFPAEEGASRGKSGAGASDTGPDLAEEAREDEVGDAGLATAEALARARARARAKGLRPGLKPRRRAKDVPGGRRGDAGRDPQLLGDQIDRFVVDRGWGADVAVGSVIGRWPVIVGDEVAAHCHPTDFVDGVLTVRADSTAWATQLRLLESSLMARLAEDVGEGTVAELRVVGPSAPTWSRGRHRVQDGRGPRDTYG</sequence>
<protein>
    <submittedName>
        <fullName evidence="2">DUF721 domain-containing protein</fullName>
    </submittedName>
</protein>
<evidence type="ECO:0000256" key="1">
    <source>
        <dbReference type="SAM" id="MobiDB-lite"/>
    </source>
</evidence>
<reference evidence="2" key="1">
    <citation type="submission" date="2021-02" db="EMBL/GenBank/DDBJ databases">
        <title>Phycicoccus sp. MQZ13P-5T, whole genome shotgun sequence.</title>
        <authorList>
            <person name="Tuo L."/>
        </authorList>
    </citation>
    <scope>NUCLEOTIDE SEQUENCE</scope>
    <source>
        <strain evidence="2">MQZ13P-5</strain>
    </source>
</reference>
<feature type="compositionally biased region" description="Low complexity" evidence="1">
    <location>
        <begin position="30"/>
        <end position="44"/>
    </location>
</feature>
<feature type="compositionally biased region" description="Basic residues" evidence="1">
    <location>
        <begin position="73"/>
        <end position="92"/>
    </location>
</feature>
<dbReference type="Pfam" id="PF05258">
    <property type="entry name" value="DciA"/>
    <property type="match status" value="1"/>
</dbReference>
<comment type="caution">
    <text evidence="2">The sequence shown here is derived from an EMBL/GenBank/DDBJ whole genome shotgun (WGS) entry which is preliminary data.</text>
</comment>
<evidence type="ECO:0000313" key="3">
    <source>
        <dbReference type="Proteomes" id="UP001430172"/>
    </source>
</evidence>
<evidence type="ECO:0000313" key="2">
    <source>
        <dbReference type="EMBL" id="MBM6401246.1"/>
    </source>
</evidence>
<dbReference type="RefSeq" id="WP_204131705.1">
    <property type="nucleotide sequence ID" value="NZ_JAFDVD010000013.1"/>
</dbReference>
<feature type="region of interest" description="Disordered" evidence="1">
    <location>
        <begin position="1"/>
        <end position="108"/>
    </location>
</feature>
<accession>A0ABS2CQ38</accession>
<dbReference type="PANTHER" id="PTHR36456">
    <property type="entry name" value="UPF0232 PROTEIN SCO3875"/>
    <property type="match status" value="1"/>
</dbReference>
<feature type="compositionally biased region" description="Pro residues" evidence="1">
    <location>
        <begin position="18"/>
        <end position="28"/>
    </location>
</feature>
<keyword evidence="3" id="KW-1185">Reference proteome</keyword>
<name>A0ABS2CQ38_9MICO</name>
<gene>
    <name evidence="2" type="ORF">JQN70_12680</name>
</gene>
<feature type="compositionally biased region" description="Basic and acidic residues" evidence="1">
    <location>
        <begin position="210"/>
        <end position="222"/>
    </location>
</feature>
<dbReference type="Proteomes" id="UP001430172">
    <property type="component" value="Unassembled WGS sequence"/>
</dbReference>